<reference evidence="6 7" key="1">
    <citation type="submission" date="2015-09" db="EMBL/GenBank/DDBJ databases">
        <authorList>
            <consortium name="Swine Surveillance"/>
        </authorList>
    </citation>
    <scope>NUCLEOTIDE SEQUENCE [LARGE SCALE GENOMIC DNA]</scope>
    <source>
        <strain evidence="6 7">CECT 8383</strain>
    </source>
</reference>
<dbReference type="Pfam" id="PF00126">
    <property type="entry name" value="HTH_1"/>
    <property type="match status" value="1"/>
</dbReference>
<dbReference type="InterPro" id="IPR000847">
    <property type="entry name" value="LysR_HTH_N"/>
</dbReference>
<keyword evidence="2" id="KW-0805">Transcription regulation</keyword>
<dbReference type="EMBL" id="CYSF01000017">
    <property type="protein sequence ID" value="CUH85674.1"/>
    <property type="molecule type" value="Genomic_DNA"/>
</dbReference>
<dbReference type="PANTHER" id="PTHR30537">
    <property type="entry name" value="HTH-TYPE TRANSCRIPTIONAL REGULATOR"/>
    <property type="match status" value="1"/>
</dbReference>
<evidence type="ECO:0000256" key="4">
    <source>
        <dbReference type="ARBA" id="ARBA00023163"/>
    </source>
</evidence>
<protein>
    <submittedName>
        <fullName evidence="6">D-malate degradation protein R</fullName>
    </submittedName>
</protein>
<feature type="domain" description="HTH lysR-type" evidence="5">
    <location>
        <begin position="31"/>
        <end position="88"/>
    </location>
</feature>
<comment type="similarity">
    <text evidence="1">Belongs to the LysR transcriptional regulatory family.</text>
</comment>
<dbReference type="PROSITE" id="PS50931">
    <property type="entry name" value="HTH_LYSR"/>
    <property type="match status" value="1"/>
</dbReference>
<dbReference type="Gene3D" id="1.10.10.10">
    <property type="entry name" value="Winged helix-like DNA-binding domain superfamily/Winged helix DNA-binding domain"/>
    <property type="match status" value="1"/>
</dbReference>
<dbReference type="InterPro" id="IPR036390">
    <property type="entry name" value="WH_DNA-bd_sf"/>
</dbReference>
<dbReference type="FunFam" id="1.10.10.10:FF:000001">
    <property type="entry name" value="LysR family transcriptional regulator"/>
    <property type="match status" value="1"/>
</dbReference>
<dbReference type="PANTHER" id="PTHR30537:SF30">
    <property type="entry name" value="TRANSCRIPTIONAL REGULATOR-RELATED"/>
    <property type="match status" value="1"/>
</dbReference>
<dbReference type="InterPro" id="IPR005119">
    <property type="entry name" value="LysR_subst-bd"/>
</dbReference>
<dbReference type="GO" id="GO:0003700">
    <property type="term" value="F:DNA-binding transcription factor activity"/>
    <property type="evidence" value="ECO:0007669"/>
    <property type="project" value="InterPro"/>
</dbReference>
<keyword evidence="4" id="KW-0804">Transcription</keyword>
<evidence type="ECO:0000313" key="6">
    <source>
        <dbReference type="EMBL" id="CUH85674.1"/>
    </source>
</evidence>
<dbReference type="STRING" id="340021.TM5383_02908"/>
<evidence type="ECO:0000256" key="3">
    <source>
        <dbReference type="ARBA" id="ARBA00023125"/>
    </source>
</evidence>
<dbReference type="GO" id="GO:0006351">
    <property type="term" value="P:DNA-templated transcription"/>
    <property type="evidence" value="ECO:0007669"/>
    <property type="project" value="TreeGrafter"/>
</dbReference>
<dbReference type="Gene3D" id="3.40.190.290">
    <property type="match status" value="1"/>
</dbReference>
<evidence type="ECO:0000313" key="7">
    <source>
        <dbReference type="Proteomes" id="UP000051681"/>
    </source>
</evidence>
<dbReference type="CDD" id="cd08422">
    <property type="entry name" value="PBP2_CrgA_like"/>
    <property type="match status" value="1"/>
</dbReference>
<keyword evidence="3" id="KW-0238">DNA-binding</keyword>
<gene>
    <name evidence="6" type="primary">dmlR_9</name>
    <name evidence="6" type="ORF">TM5383_02908</name>
</gene>
<keyword evidence="7" id="KW-1185">Reference proteome</keyword>
<organism evidence="6 7">
    <name type="scientific">Thalassovita mediterranea</name>
    <dbReference type="NCBI Taxonomy" id="340021"/>
    <lineage>
        <taxon>Bacteria</taxon>
        <taxon>Pseudomonadati</taxon>
        <taxon>Pseudomonadota</taxon>
        <taxon>Alphaproteobacteria</taxon>
        <taxon>Rhodobacterales</taxon>
        <taxon>Roseobacteraceae</taxon>
        <taxon>Thalassovita</taxon>
    </lineage>
</organism>
<evidence type="ECO:0000256" key="2">
    <source>
        <dbReference type="ARBA" id="ARBA00023015"/>
    </source>
</evidence>
<dbReference type="InterPro" id="IPR036388">
    <property type="entry name" value="WH-like_DNA-bd_sf"/>
</dbReference>
<dbReference type="InterPro" id="IPR058163">
    <property type="entry name" value="LysR-type_TF_proteobact-type"/>
</dbReference>
<dbReference type="Pfam" id="PF03466">
    <property type="entry name" value="LysR_substrate"/>
    <property type="match status" value="1"/>
</dbReference>
<accession>A0A0P1H6V6</accession>
<dbReference type="AlphaFoldDB" id="A0A0P1H6V6"/>
<dbReference type="SUPFAM" id="SSF46785">
    <property type="entry name" value="Winged helix' DNA-binding domain"/>
    <property type="match status" value="1"/>
</dbReference>
<evidence type="ECO:0000259" key="5">
    <source>
        <dbReference type="PROSITE" id="PS50931"/>
    </source>
</evidence>
<evidence type="ECO:0000256" key="1">
    <source>
        <dbReference type="ARBA" id="ARBA00009437"/>
    </source>
</evidence>
<dbReference type="GO" id="GO:0043565">
    <property type="term" value="F:sequence-specific DNA binding"/>
    <property type="evidence" value="ECO:0007669"/>
    <property type="project" value="TreeGrafter"/>
</dbReference>
<dbReference type="Proteomes" id="UP000051681">
    <property type="component" value="Unassembled WGS sequence"/>
</dbReference>
<dbReference type="SUPFAM" id="SSF53850">
    <property type="entry name" value="Periplasmic binding protein-like II"/>
    <property type="match status" value="1"/>
</dbReference>
<sequence>MVLLGVIPIPCAQKAGITAFIVQKIVSMLIDRLKSLGIFVECVRQSSFRGAARALDMTPSAVGYHIKQLEAELGQPLFYRSTRKLGLTDAGERLFASAEAMLGLAETGLRQAADPDAALQGRLRITLTSAMAQSPLAVGIAQFHRDHPQVALDLHYSDTWEDLIVGRFDLALRSGGMEDSGLKCRKLWDMPRVLVASPSMLNERAPLHRPEQLCDIPWIRFAKMAGHRVLVGPDGDEVHIPQAGNITVNNIEAMADFARVGIALASPPTHVVAHDLAAGRLVEVLPEWQVAPIPVYAVWPGGAVENPLTQRVLQALVAQLS</sequence>
<proteinExistence type="inferred from homology"/>
<name>A0A0P1H6V6_9RHOB</name>